<dbReference type="NCBIfam" id="NF003573">
    <property type="entry name" value="PRK05246.1"/>
    <property type="match status" value="1"/>
</dbReference>
<evidence type="ECO:0000256" key="4">
    <source>
        <dbReference type="ARBA" id="ARBA00022684"/>
    </source>
</evidence>
<keyword evidence="3 10" id="KW-0436">Ligase</keyword>
<organism evidence="12 13">
    <name type="scientific">Agrobacterium tumefaciens</name>
    <dbReference type="NCBI Taxonomy" id="358"/>
    <lineage>
        <taxon>Bacteria</taxon>
        <taxon>Pseudomonadati</taxon>
        <taxon>Pseudomonadota</taxon>
        <taxon>Alphaproteobacteria</taxon>
        <taxon>Hyphomicrobiales</taxon>
        <taxon>Rhizobiaceae</taxon>
        <taxon>Rhizobium/Agrobacterium group</taxon>
        <taxon>Agrobacterium</taxon>
        <taxon>Agrobacterium tumefaciens complex</taxon>
    </lineage>
</organism>
<evidence type="ECO:0000256" key="3">
    <source>
        <dbReference type="ARBA" id="ARBA00022598"/>
    </source>
</evidence>
<dbReference type="InterPro" id="IPR004215">
    <property type="entry name" value="GSHS_N"/>
</dbReference>
<dbReference type="InterPro" id="IPR004218">
    <property type="entry name" value="GSHS_ATP-bd"/>
</dbReference>
<dbReference type="GO" id="GO:0046872">
    <property type="term" value="F:metal ion binding"/>
    <property type="evidence" value="ECO:0007669"/>
    <property type="project" value="UniProtKB-KW"/>
</dbReference>
<dbReference type="GO" id="GO:0005737">
    <property type="term" value="C:cytoplasm"/>
    <property type="evidence" value="ECO:0007669"/>
    <property type="project" value="TreeGrafter"/>
</dbReference>
<comment type="cofactor">
    <cofactor evidence="2">
        <name>Mg(2+)</name>
        <dbReference type="ChEBI" id="CHEBI:18420"/>
    </cofactor>
</comment>
<reference evidence="12 13" key="1">
    <citation type="submission" date="2016-05" db="EMBL/GenBank/DDBJ databases">
        <authorList>
            <person name="Lavstsen T."/>
            <person name="Jespersen J.S."/>
        </authorList>
    </citation>
    <scope>NUCLEOTIDE SEQUENCE [LARGE SCALE GENOMIC DNA]</scope>
    <source>
        <strain evidence="12 13">KCJ1736</strain>
    </source>
</reference>
<keyword evidence="4 10" id="KW-0317">Glutathione biosynthesis</keyword>
<dbReference type="UniPathway" id="UPA00142">
    <property type="reaction ID" value="UER00210"/>
</dbReference>
<comment type="catalytic activity">
    <reaction evidence="10">
        <text>gamma-L-glutamyl-L-cysteine + glycine + ATP = glutathione + ADP + phosphate + H(+)</text>
        <dbReference type="Rhea" id="RHEA:13557"/>
        <dbReference type="ChEBI" id="CHEBI:15378"/>
        <dbReference type="ChEBI" id="CHEBI:30616"/>
        <dbReference type="ChEBI" id="CHEBI:43474"/>
        <dbReference type="ChEBI" id="CHEBI:57305"/>
        <dbReference type="ChEBI" id="CHEBI:57925"/>
        <dbReference type="ChEBI" id="CHEBI:58173"/>
        <dbReference type="ChEBI" id="CHEBI:456216"/>
        <dbReference type="EC" id="6.3.2.3"/>
    </reaction>
</comment>
<dbReference type="EC" id="6.3.2.3" evidence="10"/>
<keyword evidence="6 10" id="KW-0547">Nucleotide-binding</keyword>
<evidence type="ECO:0000256" key="8">
    <source>
        <dbReference type="ARBA" id="ARBA00022842"/>
    </source>
</evidence>
<dbReference type="EMBL" id="LXPS01000022">
    <property type="protein sequence ID" value="OAE43489.1"/>
    <property type="molecule type" value="Genomic_DNA"/>
</dbReference>
<dbReference type="RefSeq" id="WP_063949509.1">
    <property type="nucleotide sequence ID" value="NZ_JBJDNA010000001.1"/>
</dbReference>
<evidence type="ECO:0000256" key="1">
    <source>
        <dbReference type="ARBA" id="ARBA00001936"/>
    </source>
</evidence>
<evidence type="ECO:0000313" key="12">
    <source>
        <dbReference type="EMBL" id="OAE43489.1"/>
    </source>
</evidence>
<keyword evidence="7 10" id="KW-0067">ATP-binding</keyword>
<dbReference type="PROSITE" id="PS50975">
    <property type="entry name" value="ATP_GRASP"/>
    <property type="match status" value="1"/>
</dbReference>
<keyword evidence="5" id="KW-0479">Metal-binding</keyword>
<dbReference type="Pfam" id="PF02951">
    <property type="entry name" value="GSH-S_N"/>
    <property type="match status" value="1"/>
</dbReference>
<dbReference type="HAMAP" id="MF_00162">
    <property type="entry name" value="GSH_S"/>
    <property type="match status" value="1"/>
</dbReference>
<comment type="caution">
    <text evidence="12">The sequence shown here is derived from an EMBL/GenBank/DDBJ whole genome shotgun (WGS) entry which is preliminary data.</text>
</comment>
<dbReference type="InterPro" id="IPR013815">
    <property type="entry name" value="ATP_grasp_subdomain_1"/>
</dbReference>
<feature type="domain" description="ATP-grasp" evidence="11">
    <location>
        <begin position="127"/>
        <end position="311"/>
    </location>
</feature>
<evidence type="ECO:0000256" key="9">
    <source>
        <dbReference type="ARBA" id="ARBA00023211"/>
    </source>
</evidence>
<dbReference type="SUPFAM" id="SSF56059">
    <property type="entry name" value="Glutathione synthetase ATP-binding domain-like"/>
    <property type="match status" value="1"/>
</dbReference>
<protein>
    <recommendedName>
        <fullName evidence="10">Glutathione synthetase</fullName>
        <ecNumber evidence="10">6.3.2.3</ecNumber>
    </recommendedName>
    <alternativeName>
        <fullName evidence="10">GSH synthetase</fullName>
        <shortName evidence="10">GSH-S</shortName>
        <shortName evidence="10">GSHase</shortName>
    </alternativeName>
    <alternativeName>
        <fullName evidence="10">Glutathione synthase</fullName>
    </alternativeName>
</protein>
<dbReference type="Gene3D" id="3.40.50.20">
    <property type="match status" value="1"/>
</dbReference>
<dbReference type="InterPro" id="IPR006284">
    <property type="entry name" value="Glut_synth_pro"/>
</dbReference>
<dbReference type="Proteomes" id="UP000077098">
    <property type="component" value="Unassembled WGS sequence"/>
</dbReference>
<dbReference type="Gene3D" id="3.30.470.20">
    <property type="entry name" value="ATP-grasp fold, B domain"/>
    <property type="match status" value="1"/>
</dbReference>
<dbReference type="AlphaFoldDB" id="A0A176X6W5"/>
<keyword evidence="8" id="KW-0460">Magnesium</keyword>
<dbReference type="Pfam" id="PF02955">
    <property type="entry name" value="GSH-S_ATP"/>
    <property type="match status" value="1"/>
</dbReference>
<evidence type="ECO:0000313" key="13">
    <source>
        <dbReference type="Proteomes" id="UP000077098"/>
    </source>
</evidence>
<dbReference type="Gene3D" id="3.30.1490.20">
    <property type="entry name" value="ATP-grasp fold, A domain"/>
    <property type="match status" value="1"/>
</dbReference>
<name>A0A176X6W5_AGRTU</name>
<sequence length="319" mass="36067">MAKIKNVAIQMDHVSGINIAGDSTFAISLEAQARGYRLFHYTPERLSMRDGKIYATVEQMELRDIKGDHFSLSEPQRVDLSTMDVIHLRQDPPFDMAYITSTHLLERIHPKTLVVNDPVWVRNSPEKIFVTEFADLMPKTLITKDVEEIARFRNEMGDIILKPLYGNGGAGVFHSARDDRNFSSLLEMFGQMFREPYIAQQYLPDVRKGDKRILLVDGEPVGAINRVPAENDARSNMHAGGRPEPTELTAREKEICSRIGPSLRERGFLFVGIDVIGDYMTEINVTSPTGIREVRKFGGADVASLLWDAIEKKRDAQDF</sequence>
<keyword evidence="9" id="KW-0464">Manganese</keyword>
<comment type="similarity">
    <text evidence="10">Belongs to the prokaryotic GSH synthase family.</text>
</comment>
<dbReference type="SUPFAM" id="SSF52440">
    <property type="entry name" value="PreATP-grasp domain"/>
    <property type="match status" value="1"/>
</dbReference>
<comment type="pathway">
    <text evidence="10">Sulfur metabolism; glutathione biosynthesis; glutathione from L-cysteine and L-glutamate: step 2/2.</text>
</comment>
<evidence type="ECO:0000256" key="7">
    <source>
        <dbReference type="ARBA" id="ARBA00022840"/>
    </source>
</evidence>
<accession>A0A176X6W5</accession>
<dbReference type="InterPro" id="IPR011761">
    <property type="entry name" value="ATP-grasp"/>
</dbReference>
<evidence type="ECO:0000256" key="2">
    <source>
        <dbReference type="ARBA" id="ARBA00001946"/>
    </source>
</evidence>
<comment type="cofactor">
    <cofactor evidence="1">
        <name>Mn(2+)</name>
        <dbReference type="ChEBI" id="CHEBI:29035"/>
    </cofactor>
</comment>
<dbReference type="GO" id="GO:0004363">
    <property type="term" value="F:glutathione synthase activity"/>
    <property type="evidence" value="ECO:0007669"/>
    <property type="project" value="UniProtKB-UniRule"/>
</dbReference>
<proteinExistence type="inferred from homology"/>
<evidence type="ECO:0000256" key="5">
    <source>
        <dbReference type="ARBA" id="ARBA00022723"/>
    </source>
</evidence>
<evidence type="ECO:0000256" key="10">
    <source>
        <dbReference type="HAMAP-Rule" id="MF_00162"/>
    </source>
</evidence>
<gene>
    <name evidence="10" type="primary">gshB</name>
    <name evidence="12" type="ORF">A7J57_04235</name>
</gene>
<dbReference type="InterPro" id="IPR016185">
    <property type="entry name" value="PreATP-grasp_dom_sf"/>
</dbReference>
<dbReference type="NCBIfam" id="TIGR01380">
    <property type="entry name" value="glut_syn"/>
    <property type="match status" value="1"/>
</dbReference>
<dbReference type="PANTHER" id="PTHR21621:SF4">
    <property type="entry name" value="GLUTATHIONE SYNTHETASE"/>
    <property type="match status" value="1"/>
</dbReference>
<evidence type="ECO:0000259" key="11">
    <source>
        <dbReference type="PROSITE" id="PS50975"/>
    </source>
</evidence>
<evidence type="ECO:0000256" key="6">
    <source>
        <dbReference type="ARBA" id="ARBA00022741"/>
    </source>
</evidence>
<dbReference type="GO" id="GO:0005524">
    <property type="term" value="F:ATP binding"/>
    <property type="evidence" value="ECO:0007669"/>
    <property type="project" value="UniProtKB-UniRule"/>
</dbReference>
<dbReference type="PANTHER" id="PTHR21621">
    <property type="entry name" value="RIBOSOMAL PROTEIN S6 MODIFICATION PROTEIN"/>
    <property type="match status" value="1"/>
</dbReference>